<dbReference type="Gene3D" id="1.10.1070.20">
    <property type="match status" value="1"/>
</dbReference>
<dbReference type="InterPro" id="IPR052028">
    <property type="entry name" value="HipA_Ser/Thr_kinase"/>
</dbReference>
<dbReference type="EMBL" id="JASJEX010000001">
    <property type="protein sequence ID" value="MDJ1128839.1"/>
    <property type="molecule type" value="Genomic_DNA"/>
</dbReference>
<dbReference type="Proteomes" id="UP001431693">
    <property type="component" value="Unassembled WGS sequence"/>
</dbReference>
<dbReference type="InterPro" id="IPR017508">
    <property type="entry name" value="HipA_N1"/>
</dbReference>
<dbReference type="Pfam" id="PF13657">
    <property type="entry name" value="Couple_hipA"/>
    <property type="match status" value="1"/>
</dbReference>
<keyword evidence="7" id="KW-1185">Reference proteome</keyword>
<evidence type="ECO:0000259" key="5">
    <source>
        <dbReference type="Pfam" id="PF13657"/>
    </source>
</evidence>
<feature type="domain" description="HipA N-terminal subdomain 1" evidence="5">
    <location>
        <begin position="15"/>
        <end position="105"/>
    </location>
</feature>
<gene>
    <name evidence="6" type="ORF">QJ043_01910</name>
</gene>
<keyword evidence="2" id="KW-0808">Transferase</keyword>
<accession>A0ABT6ZIG1</accession>
<dbReference type="RefSeq" id="WP_283712479.1">
    <property type="nucleotide sequence ID" value="NZ_JASJEW010000001.1"/>
</dbReference>
<feature type="domain" description="HipA-like C-terminal" evidence="4">
    <location>
        <begin position="145"/>
        <end position="384"/>
    </location>
</feature>
<dbReference type="Pfam" id="PF07804">
    <property type="entry name" value="HipA_C"/>
    <property type="match status" value="1"/>
</dbReference>
<dbReference type="NCBIfam" id="TIGR03071">
    <property type="entry name" value="couple_hipA"/>
    <property type="match status" value="1"/>
</dbReference>
<reference evidence="6" key="1">
    <citation type="submission" date="2023-05" db="EMBL/GenBank/DDBJ databases">
        <title>[olsenella] sp. nov., isolated from a pig farm feces dump.</title>
        <authorList>
            <person name="Chang Y.-H."/>
        </authorList>
    </citation>
    <scope>NUCLEOTIDE SEQUENCE</scope>
    <source>
        <strain evidence="6">YH-ols2217</strain>
    </source>
</reference>
<dbReference type="PANTHER" id="PTHR37419">
    <property type="entry name" value="SERINE/THREONINE-PROTEIN KINASE TOXIN HIPA"/>
    <property type="match status" value="1"/>
</dbReference>
<dbReference type="PANTHER" id="PTHR37419:SF1">
    <property type="entry name" value="SERINE_THREONINE-PROTEIN KINASE TOXIN HIPA"/>
    <property type="match status" value="1"/>
</dbReference>
<evidence type="ECO:0000256" key="3">
    <source>
        <dbReference type="ARBA" id="ARBA00022777"/>
    </source>
</evidence>
<protein>
    <submittedName>
        <fullName evidence="6">HipA domain-containing protein</fullName>
    </submittedName>
</protein>
<evidence type="ECO:0000313" key="7">
    <source>
        <dbReference type="Proteomes" id="UP001431693"/>
    </source>
</evidence>
<dbReference type="InterPro" id="IPR012893">
    <property type="entry name" value="HipA-like_C"/>
</dbReference>
<sequence length="424" mass="46546">MSLEVWREFKGEFEKVGAFSDGEPSARAFSYDEGYLERTNAVPLAPWLSLTSRPYGPHDYASLFDGMVPEGPMRGELCARHRVDRSDYLGLLELLSDECIGALMFRSPEAPPSEPGYRQLTAEDAEAFRRDETAFLVGAVEASRLSLSGAQGKTGLFLPQETDPAEAALACWAVPLGAAPSTHVVKVAGSEHPTLAENEWLCLEVARRCGLSVARACLPTAFPGAVAVQRFDRTWATGRSTPLRLHQLDFCQALRLSSYLKYEERPDTCYARYVGEVVRKQSANALADTVEFAGRALVNYLLGNCDAHLKNHAFLYSEDWQSKRLAPAYDVVSTTVLGYDRRLAMDIGDHRVIDEVTPDDLGLLAGDVRLPVRRMKAVAESIAREGRRALDEFSSGEGPLAETASAILADAGPRIAVLERFTKI</sequence>
<evidence type="ECO:0000256" key="1">
    <source>
        <dbReference type="ARBA" id="ARBA00010164"/>
    </source>
</evidence>
<keyword evidence="3" id="KW-0418">Kinase</keyword>
<evidence type="ECO:0000259" key="4">
    <source>
        <dbReference type="Pfam" id="PF07804"/>
    </source>
</evidence>
<organism evidence="6 7">
    <name type="scientific">Kribbibacterium absianum</name>
    <dbReference type="NCBI Taxonomy" id="3044210"/>
    <lineage>
        <taxon>Bacteria</taxon>
        <taxon>Bacillati</taxon>
        <taxon>Actinomycetota</taxon>
        <taxon>Coriobacteriia</taxon>
        <taxon>Coriobacteriales</taxon>
        <taxon>Kribbibacteriaceae</taxon>
        <taxon>Kribbibacterium</taxon>
    </lineage>
</organism>
<evidence type="ECO:0000256" key="2">
    <source>
        <dbReference type="ARBA" id="ARBA00022679"/>
    </source>
</evidence>
<comment type="caution">
    <text evidence="6">The sequence shown here is derived from an EMBL/GenBank/DDBJ whole genome shotgun (WGS) entry which is preliminary data.</text>
</comment>
<name>A0ABT6ZIG1_9ACTN</name>
<proteinExistence type="inferred from homology"/>
<evidence type="ECO:0000313" key="6">
    <source>
        <dbReference type="EMBL" id="MDJ1128839.1"/>
    </source>
</evidence>
<comment type="similarity">
    <text evidence="1">Belongs to the HipA Ser/Thr kinase family.</text>
</comment>